<accession>A0A0K8MEL0</accession>
<proteinExistence type="predicted"/>
<comment type="caution">
    <text evidence="1">The sequence shown here is derived from an EMBL/GenBank/DDBJ whole genome shotgun (WGS) entry which is preliminary data.</text>
</comment>
<dbReference type="EMBL" id="BBVC01000101">
    <property type="protein sequence ID" value="GAO98917.1"/>
    <property type="molecule type" value="Genomic_DNA"/>
</dbReference>
<gene>
    <name evidence="1" type="ORF">Cva_01587</name>
</gene>
<protein>
    <submittedName>
        <fullName evidence="1">Uncharacterized protein</fullName>
    </submittedName>
</protein>
<name>A0A0K8MEL0_9PROT</name>
<dbReference type="AlphaFoldDB" id="A0A0K8MEL0"/>
<evidence type="ECO:0000313" key="2">
    <source>
        <dbReference type="Proteomes" id="UP000036771"/>
    </source>
</evidence>
<keyword evidence="2" id="KW-1185">Reference proteome</keyword>
<organism evidence="1 2">
    <name type="scientific">Caedimonas varicaedens</name>
    <dbReference type="NCBI Taxonomy" id="1629334"/>
    <lineage>
        <taxon>Bacteria</taxon>
        <taxon>Pseudomonadati</taxon>
        <taxon>Pseudomonadota</taxon>
        <taxon>Alphaproteobacteria</taxon>
        <taxon>Holosporales</taxon>
        <taxon>Caedimonadaceae</taxon>
        <taxon>Caedimonas</taxon>
    </lineage>
</organism>
<reference evidence="1 2" key="1">
    <citation type="submission" date="2015-03" db="EMBL/GenBank/DDBJ databases">
        <title>Caedibacter varicaedens, whole genome shotgun sequence.</title>
        <authorList>
            <person name="Suzuki H."/>
            <person name="Dapper A.L."/>
            <person name="Gibson A.K."/>
            <person name="Jackson C."/>
            <person name="Lee H."/>
            <person name="Pejaver V.R."/>
            <person name="Doak T."/>
            <person name="Lynch M."/>
        </authorList>
    </citation>
    <scope>NUCLEOTIDE SEQUENCE [LARGE SCALE GENOMIC DNA]</scope>
</reference>
<evidence type="ECO:0000313" key="1">
    <source>
        <dbReference type="EMBL" id="GAO98917.1"/>
    </source>
</evidence>
<dbReference type="Proteomes" id="UP000036771">
    <property type="component" value="Unassembled WGS sequence"/>
</dbReference>
<sequence length="101" mass="11386">MGIYGRHVSSINSFREPRCVAGLPVWQKPEPLIIPSCLTCPEEIKAYVYLTTIDRAYAPQIKTACDFESHKQCEGILKQLIKKKVVKTKGDGLYSVKQEDS</sequence>